<dbReference type="InterPro" id="IPR042108">
    <property type="entry name" value="GTPase_HflX_N_sf"/>
</dbReference>
<sequence length="417" mass="45997">MPAAGDIADMTHSTEVPQESALLAGVVLPGVPAWEVEESLDELARLADTATLAIVDKVLQNRRRIDPTYYIGKGKAEELRDLASSRNADMIIFDNDLSPAQMRNLETLTNKRILDRSAIILDIFALHASTRTAQVQVELAQLSYLMPRLTRQWSHLSRQAGGGAIRGMGAAGVRGPGETQLEIDRRLIRGRIGQLQQELSRISGRMATSRKGRTDSFRVALVGYTNAGKSTLMRALSGAEVLIEDQLFATLDSTTRAVDIDSRHKILLTDTVGFIRRLPHHLFASFRATLEETIEADLLLHVVDLSHPHYDHQMETVQGVLNDLGVEDRPTLTVLNKIDEIGEGDEVEPLVRAAADQAHRVAISAHTGAGLDVLRAKILSYCQEHEITLDLRIPQAEGRLLSQLHEQGEILEQSYDA</sequence>
<keyword evidence="2" id="KW-0963">Cytoplasm</keyword>
<dbReference type="AlphaFoldDB" id="A0A382DEY3"/>
<reference evidence="8" key="1">
    <citation type="submission" date="2018-05" db="EMBL/GenBank/DDBJ databases">
        <authorList>
            <person name="Lanie J.A."/>
            <person name="Ng W.-L."/>
            <person name="Kazmierczak K.M."/>
            <person name="Andrzejewski T.M."/>
            <person name="Davidsen T.M."/>
            <person name="Wayne K.J."/>
            <person name="Tettelin H."/>
            <person name="Glass J.I."/>
            <person name="Rusch D."/>
            <person name="Podicherti R."/>
            <person name="Tsui H.-C.T."/>
            <person name="Winkler M.E."/>
        </authorList>
    </citation>
    <scope>NUCLEOTIDE SEQUENCE</scope>
</reference>
<dbReference type="InterPro" id="IPR030394">
    <property type="entry name" value="G_HFLX_dom"/>
</dbReference>
<protein>
    <recommendedName>
        <fullName evidence="7">Hflx-type G domain-containing protein</fullName>
    </recommendedName>
</protein>
<evidence type="ECO:0000256" key="6">
    <source>
        <dbReference type="ARBA" id="ARBA00023134"/>
    </source>
</evidence>
<name>A0A382DEY3_9ZZZZ</name>
<evidence type="ECO:0000256" key="1">
    <source>
        <dbReference type="ARBA" id="ARBA00004496"/>
    </source>
</evidence>
<dbReference type="InterPro" id="IPR027417">
    <property type="entry name" value="P-loop_NTPase"/>
</dbReference>
<dbReference type="GO" id="GO:0005525">
    <property type="term" value="F:GTP binding"/>
    <property type="evidence" value="ECO:0007669"/>
    <property type="project" value="UniProtKB-KW"/>
</dbReference>
<accession>A0A382DEY3</accession>
<gene>
    <name evidence="8" type="ORF">METZ01_LOCUS189563</name>
</gene>
<dbReference type="PROSITE" id="PS51705">
    <property type="entry name" value="G_HFLX"/>
    <property type="match status" value="1"/>
</dbReference>
<dbReference type="CDD" id="cd01878">
    <property type="entry name" value="HflX"/>
    <property type="match status" value="1"/>
</dbReference>
<proteinExistence type="inferred from homology"/>
<dbReference type="Gene3D" id="6.10.250.2860">
    <property type="match status" value="1"/>
</dbReference>
<dbReference type="EMBL" id="UINC01038948">
    <property type="protein sequence ID" value="SVB36709.1"/>
    <property type="molecule type" value="Genomic_DNA"/>
</dbReference>
<dbReference type="FunFam" id="3.40.50.11060:FF:000001">
    <property type="entry name" value="GTPase HflX"/>
    <property type="match status" value="1"/>
</dbReference>
<feature type="non-terminal residue" evidence="8">
    <location>
        <position position="417"/>
    </location>
</feature>
<dbReference type="NCBIfam" id="TIGR03156">
    <property type="entry name" value="GTP_HflX"/>
    <property type="match status" value="1"/>
</dbReference>
<dbReference type="SUPFAM" id="SSF52540">
    <property type="entry name" value="P-loop containing nucleoside triphosphate hydrolases"/>
    <property type="match status" value="1"/>
</dbReference>
<keyword evidence="6" id="KW-0342">GTP-binding</keyword>
<feature type="domain" description="Hflx-type G" evidence="7">
    <location>
        <begin position="217"/>
        <end position="386"/>
    </location>
</feature>
<dbReference type="InterPro" id="IPR032305">
    <property type="entry name" value="GTP-bd_M"/>
</dbReference>
<evidence type="ECO:0000256" key="5">
    <source>
        <dbReference type="ARBA" id="ARBA00022842"/>
    </source>
</evidence>
<dbReference type="PRINTS" id="PR00326">
    <property type="entry name" value="GTP1OBG"/>
</dbReference>
<keyword evidence="4" id="KW-0547">Nucleotide-binding</keyword>
<dbReference type="GO" id="GO:0046872">
    <property type="term" value="F:metal ion binding"/>
    <property type="evidence" value="ECO:0007669"/>
    <property type="project" value="UniProtKB-KW"/>
</dbReference>
<comment type="subcellular location">
    <subcellularLocation>
        <location evidence="1">Cytoplasm</location>
    </subcellularLocation>
</comment>
<dbReference type="HAMAP" id="MF_00900">
    <property type="entry name" value="GTPase_HflX"/>
    <property type="match status" value="1"/>
</dbReference>
<dbReference type="GO" id="GO:0005737">
    <property type="term" value="C:cytoplasm"/>
    <property type="evidence" value="ECO:0007669"/>
    <property type="project" value="UniProtKB-SubCell"/>
</dbReference>
<evidence type="ECO:0000313" key="8">
    <source>
        <dbReference type="EMBL" id="SVB36709.1"/>
    </source>
</evidence>
<organism evidence="8">
    <name type="scientific">marine metagenome</name>
    <dbReference type="NCBI Taxonomy" id="408172"/>
    <lineage>
        <taxon>unclassified sequences</taxon>
        <taxon>metagenomes</taxon>
        <taxon>ecological metagenomes</taxon>
    </lineage>
</organism>
<dbReference type="Pfam" id="PF01926">
    <property type="entry name" value="MMR_HSR1"/>
    <property type="match status" value="1"/>
</dbReference>
<evidence type="ECO:0000256" key="2">
    <source>
        <dbReference type="ARBA" id="ARBA00022490"/>
    </source>
</evidence>
<keyword evidence="5" id="KW-0460">Magnesium</keyword>
<evidence type="ECO:0000256" key="3">
    <source>
        <dbReference type="ARBA" id="ARBA00022723"/>
    </source>
</evidence>
<dbReference type="Gene3D" id="3.40.50.11060">
    <property type="entry name" value="GTPase HflX, N-terminal domain"/>
    <property type="match status" value="1"/>
</dbReference>
<dbReference type="PIRSF" id="PIRSF006809">
    <property type="entry name" value="GTP-binding_hflX_prd"/>
    <property type="match status" value="1"/>
</dbReference>
<dbReference type="Gene3D" id="3.40.50.300">
    <property type="entry name" value="P-loop containing nucleotide triphosphate hydrolases"/>
    <property type="match status" value="1"/>
</dbReference>
<dbReference type="InterPro" id="IPR006073">
    <property type="entry name" value="GTP-bd"/>
</dbReference>
<dbReference type="GO" id="GO:0043022">
    <property type="term" value="F:ribosome binding"/>
    <property type="evidence" value="ECO:0007669"/>
    <property type="project" value="TreeGrafter"/>
</dbReference>
<evidence type="ECO:0000256" key="4">
    <source>
        <dbReference type="ARBA" id="ARBA00022741"/>
    </source>
</evidence>
<dbReference type="InterPro" id="IPR025121">
    <property type="entry name" value="GTPase_HflX_N"/>
</dbReference>
<evidence type="ECO:0000259" key="7">
    <source>
        <dbReference type="PROSITE" id="PS51705"/>
    </source>
</evidence>
<dbReference type="Pfam" id="PF13167">
    <property type="entry name" value="GTP-bdg_N"/>
    <property type="match status" value="1"/>
</dbReference>
<keyword evidence="3" id="KW-0479">Metal-binding</keyword>
<dbReference type="Pfam" id="PF16360">
    <property type="entry name" value="GTP-bdg_M"/>
    <property type="match status" value="1"/>
</dbReference>
<dbReference type="PANTHER" id="PTHR10229">
    <property type="entry name" value="GTP-BINDING PROTEIN HFLX"/>
    <property type="match status" value="1"/>
</dbReference>
<dbReference type="PANTHER" id="PTHR10229:SF0">
    <property type="entry name" value="GTP-BINDING PROTEIN 6-RELATED"/>
    <property type="match status" value="1"/>
</dbReference>
<dbReference type="InterPro" id="IPR016496">
    <property type="entry name" value="GTPase_HflX"/>
</dbReference>